<evidence type="ECO:0000313" key="4">
    <source>
        <dbReference type="Proteomes" id="UP000661894"/>
    </source>
</evidence>
<dbReference type="Gene3D" id="3.40.50.2000">
    <property type="entry name" value="Glycogen Phosphorylase B"/>
    <property type="match status" value="1"/>
</dbReference>
<comment type="caution">
    <text evidence="3">The sequence shown here is derived from an EMBL/GenBank/DDBJ whole genome shotgun (WGS) entry which is preliminary data.</text>
</comment>
<accession>A0ABR8Z5C8</accession>
<keyword evidence="4" id="KW-1185">Reference proteome</keyword>
<dbReference type="Proteomes" id="UP000661894">
    <property type="component" value="Unassembled WGS sequence"/>
</dbReference>
<evidence type="ECO:0000259" key="2">
    <source>
        <dbReference type="Pfam" id="PF04101"/>
    </source>
</evidence>
<reference evidence="3 4" key="1">
    <citation type="submission" date="2020-08" db="EMBL/GenBank/DDBJ databases">
        <title>A Genomic Blueprint of the Chicken Gut Microbiome.</title>
        <authorList>
            <person name="Gilroy R."/>
            <person name="Ravi A."/>
            <person name="Getino M."/>
            <person name="Pursley I."/>
            <person name="Horton D.L."/>
            <person name="Alikhan N.-F."/>
            <person name="Baker D."/>
            <person name="Gharbi K."/>
            <person name="Hall N."/>
            <person name="Watson M."/>
            <person name="Adriaenssens E.M."/>
            <person name="Foster-Nyarko E."/>
            <person name="Jarju S."/>
            <person name="Secka A."/>
            <person name="Antonio M."/>
            <person name="Oren A."/>
            <person name="Chaudhuri R."/>
            <person name="La Ragione R.M."/>
            <person name="Hildebrand F."/>
            <person name="Pallen M.J."/>
        </authorList>
    </citation>
    <scope>NUCLEOTIDE SEQUENCE [LARGE SCALE GENOMIC DNA]</scope>
    <source>
        <strain evidence="3 4">Sa1BUA1</strain>
    </source>
</reference>
<feature type="domain" description="Glycosyl transferase family 28 C-terminal" evidence="2">
    <location>
        <begin position="235"/>
        <end position="362"/>
    </location>
</feature>
<protein>
    <submittedName>
        <fullName evidence="3">Glycosyltransferase</fullName>
    </submittedName>
</protein>
<dbReference type="Pfam" id="PF04101">
    <property type="entry name" value="Glyco_tran_28_C"/>
    <property type="match status" value="1"/>
</dbReference>
<dbReference type="SUPFAM" id="SSF53756">
    <property type="entry name" value="UDP-Glycosyltransferase/glycogen phosphorylase"/>
    <property type="match status" value="1"/>
</dbReference>
<dbReference type="InterPro" id="IPR007235">
    <property type="entry name" value="Glyco_trans_28_C"/>
</dbReference>
<dbReference type="RefSeq" id="WP_251840632.1">
    <property type="nucleotide sequence ID" value="NZ_JACSPO010000012.1"/>
</dbReference>
<sequence length="408" mass="43261">MTTTTTRPTGLAGPHPGSAPRGRRLRVALYSHDALGLGHVRRNLAIARALTTLGPAPDVLLLTGAPEAVTTHRPAHCDLVSLPALTKDAAGTYSARHLSVDEAHIRHMRRAVLTAALSSFRPDVLVVDKHPRGFLGELEPALDLLRAAGTRIVLGLRDVLDDAATSRREWDTDRGAQALRRWYDQVWVYGDRAVHDLTAELDLPAARTVHTGYLATGRQGGPAVTEVVSPYVLAMVGGGSDGAHLAEAFVRSAMPAGHHGVLVTGPQMPADDVRRVAEIAAHRTDLTVRTYVEDAEALIGGAAAVVAMGGYNTVCEALALGARLLVVPRVRPRQEQLVRARLLTAVGVLDHLHPQRLDPPALERWLAGAVTAPAAAPGPGDVVDLDGLARLPHLLASLVATKEETDVA</sequence>
<dbReference type="PANTHER" id="PTHR21015">
    <property type="entry name" value="UDP-N-ACETYLGLUCOSAMINE--N-ACETYLMURAMYL-(PENTAPEPTIDE) PYROPHOSPHORYL-UNDECAPRENOL N-ACETYLGLUCOSAMINE TRANSFERASE 1"/>
    <property type="match status" value="1"/>
</dbReference>
<gene>
    <name evidence="3" type="ORF">H9624_14530</name>
</gene>
<dbReference type="EMBL" id="JACSPO010000012">
    <property type="protein sequence ID" value="MBD8063536.1"/>
    <property type="molecule type" value="Genomic_DNA"/>
</dbReference>
<proteinExistence type="predicted"/>
<dbReference type="PANTHER" id="PTHR21015:SF28">
    <property type="entry name" value="SLL1722 PROTEIN"/>
    <property type="match status" value="1"/>
</dbReference>
<evidence type="ECO:0000256" key="1">
    <source>
        <dbReference type="SAM" id="MobiDB-lite"/>
    </source>
</evidence>
<feature type="region of interest" description="Disordered" evidence="1">
    <location>
        <begin position="1"/>
        <end position="20"/>
    </location>
</feature>
<organism evidence="3 4">
    <name type="scientific">Oceanitalea stevensii</name>
    <dbReference type="NCBI Taxonomy" id="2763072"/>
    <lineage>
        <taxon>Bacteria</taxon>
        <taxon>Bacillati</taxon>
        <taxon>Actinomycetota</taxon>
        <taxon>Actinomycetes</taxon>
        <taxon>Micrococcales</taxon>
        <taxon>Bogoriellaceae</taxon>
        <taxon>Georgenia</taxon>
    </lineage>
</organism>
<evidence type="ECO:0000313" key="3">
    <source>
        <dbReference type="EMBL" id="MBD8063536.1"/>
    </source>
</evidence>
<name>A0ABR8Z5C8_9MICO</name>